<dbReference type="Proteomes" id="UP001595722">
    <property type="component" value="Unassembled WGS sequence"/>
</dbReference>
<dbReference type="Gene3D" id="1.25.40.10">
    <property type="entry name" value="Tetratricopeptide repeat domain"/>
    <property type="match status" value="1"/>
</dbReference>
<feature type="transmembrane region" description="Helical" evidence="4">
    <location>
        <begin position="129"/>
        <end position="149"/>
    </location>
</feature>
<sequence length="337" mass="37899">MATTGKRITVSQWFNAAGRWLALCGLLLACALPRAEEESATSLQLTPAQQALLAEQLSQSQRDQLAKDKINNLDAKMYSPFTELYILGEVKDLRQEIANTRVELTEKIVAKELTVADRALVYATDTITYFFYLLAGASSLLVIIGWNSLRDVKERVGTFANEEIGRITSSYEERLANLEKELHRKSRHIKAAQDEIELTNEIHSLWLKASQENSPQNKISLYDQILALRPDDIEALTYKADAALLLGQTEWATSLANRALEIDPENSHAFFQRACAFAESGFVDEALRDLAEAIQRSESLRIQAGEDTSFESLHDNELFREMVVMPEKEESNVIISD</sequence>
<dbReference type="SUPFAM" id="SSF48452">
    <property type="entry name" value="TPR-like"/>
    <property type="match status" value="1"/>
</dbReference>
<proteinExistence type="predicted"/>
<gene>
    <name evidence="5" type="ORF">ACFOMG_03495</name>
</gene>
<evidence type="ECO:0000256" key="3">
    <source>
        <dbReference type="SAM" id="Coils"/>
    </source>
</evidence>
<keyword evidence="4" id="KW-1133">Transmembrane helix</keyword>
<evidence type="ECO:0000313" key="5">
    <source>
        <dbReference type="EMBL" id="MFC3679172.1"/>
    </source>
</evidence>
<keyword evidence="1" id="KW-0677">Repeat</keyword>
<feature type="coiled-coil region" evidence="3">
    <location>
        <begin position="161"/>
        <end position="195"/>
    </location>
</feature>
<dbReference type="NCBIfam" id="NF047558">
    <property type="entry name" value="TPR_END_plus"/>
    <property type="match status" value="1"/>
</dbReference>
<dbReference type="PROSITE" id="PS51257">
    <property type="entry name" value="PROKAR_LIPOPROTEIN"/>
    <property type="match status" value="1"/>
</dbReference>
<dbReference type="PANTHER" id="PTHR44858:SF1">
    <property type="entry name" value="UDP-N-ACETYLGLUCOSAMINE--PEPTIDE N-ACETYLGLUCOSAMINYLTRANSFERASE SPINDLY-RELATED"/>
    <property type="match status" value="1"/>
</dbReference>
<dbReference type="EMBL" id="JBHRYB010000003">
    <property type="protein sequence ID" value="MFC3679172.1"/>
    <property type="molecule type" value="Genomic_DNA"/>
</dbReference>
<dbReference type="PANTHER" id="PTHR44858">
    <property type="entry name" value="TETRATRICOPEPTIDE REPEAT PROTEIN 6"/>
    <property type="match status" value="1"/>
</dbReference>
<evidence type="ECO:0000256" key="1">
    <source>
        <dbReference type="ARBA" id="ARBA00022737"/>
    </source>
</evidence>
<dbReference type="RefSeq" id="WP_376864832.1">
    <property type="nucleotide sequence ID" value="NZ_JBHRYB010000003.1"/>
</dbReference>
<keyword evidence="3" id="KW-0175">Coiled coil</keyword>
<organism evidence="5 6">
    <name type="scientific">Bacterioplanoides pacificum</name>
    <dbReference type="NCBI Taxonomy" id="1171596"/>
    <lineage>
        <taxon>Bacteria</taxon>
        <taxon>Pseudomonadati</taxon>
        <taxon>Pseudomonadota</taxon>
        <taxon>Gammaproteobacteria</taxon>
        <taxon>Oceanospirillales</taxon>
        <taxon>Oceanospirillaceae</taxon>
        <taxon>Bacterioplanoides</taxon>
    </lineage>
</organism>
<evidence type="ECO:0000256" key="2">
    <source>
        <dbReference type="ARBA" id="ARBA00022803"/>
    </source>
</evidence>
<evidence type="ECO:0000256" key="4">
    <source>
        <dbReference type="SAM" id="Phobius"/>
    </source>
</evidence>
<reference evidence="6" key="1">
    <citation type="journal article" date="2019" name="Int. J. Syst. Evol. Microbiol.">
        <title>The Global Catalogue of Microorganisms (GCM) 10K type strain sequencing project: providing services to taxonomists for standard genome sequencing and annotation.</title>
        <authorList>
            <consortium name="The Broad Institute Genomics Platform"/>
            <consortium name="The Broad Institute Genome Sequencing Center for Infectious Disease"/>
            <person name="Wu L."/>
            <person name="Ma J."/>
        </authorList>
    </citation>
    <scope>NUCLEOTIDE SEQUENCE [LARGE SCALE GENOMIC DNA]</scope>
    <source>
        <strain evidence="6">KCTC 42424</strain>
    </source>
</reference>
<dbReference type="InterPro" id="IPR019734">
    <property type="entry name" value="TPR_rpt"/>
</dbReference>
<dbReference type="InterPro" id="IPR050498">
    <property type="entry name" value="Ycf3"/>
</dbReference>
<keyword evidence="2" id="KW-0802">TPR repeat</keyword>
<accession>A0ABV7VQ14</accession>
<protein>
    <submittedName>
        <fullName evidence="5">TPR end-of-group domain-containing protein</fullName>
    </submittedName>
</protein>
<name>A0ABV7VQ14_9GAMM</name>
<dbReference type="InterPro" id="IPR011990">
    <property type="entry name" value="TPR-like_helical_dom_sf"/>
</dbReference>
<keyword evidence="6" id="KW-1185">Reference proteome</keyword>
<dbReference type="SMART" id="SM00028">
    <property type="entry name" value="TPR"/>
    <property type="match status" value="2"/>
</dbReference>
<keyword evidence="4" id="KW-0812">Transmembrane</keyword>
<evidence type="ECO:0000313" key="6">
    <source>
        <dbReference type="Proteomes" id="UP001595722"/>
    </source>
</evidence>
<comment type="caution">
    <text evidence="5">The sequence shown here is derived from an EMBL/GenBank/DDBJ whole genome shotgun (WGS) entry which is preliminary data.</text>
</comment>
<keyword evidence="4" id="KW-0472">Membrane</keyword>